<dbReference type="InterPro" id="IPR036322">
    <property type="entry name" value="WD40_repeat_dom_sf"/>
</dbReference>
<accession>A0A9P5Y1I4</accession>
<protein>
    <submittedName>
        <fullName evidence="2">WD40-repeat-containing domain protein</fullName>
    </submittedName>
</protein>
<comment type="caution">
    <text evidence="2">The sequence shown here is derived from an EMBL/GenBank/DDBJ whole genome shotgun (WGS) entry which is preliminary data.</text>
</comment>
<dbReference type="PANTHER" id="PTHR13211">
    <property type="entry name" value="TELOMERASE CAJAL BODY PROTEIN 1"/>
    <property type="match status" value="1"/>
</dbReference>
<keyword evidence="3" id="KW-1185">Reference proteome</keyword>
<dbReference type="SUPFAM" id="SSF50978">
    <property type="entry name" value="WD40 repeat-like"/>
    <property type="match status" value="1"/>
</dbReference>
<dbReference type="PANTHER" id="PTHR13211:SF0">
    <property type="entry name" value="TELOMERASE CAJAL BODY PROTEIN 1"/>
    <property type="match status" value="1"/>
</dbReference>
<dbReference type="InterPro" id="IPR051150">
    <property type="entry name" value="SWT21/TCAB1_mRNA_Telomere"/>
</dbReference>
<dbReference type="AlphaFoldDB" id="A0A9P5Y1I4"/>
<sequence>MEGPPAVEEYTWTPPQYDTSRPPSLAASLALKFDPEFIDNFSRMAKWCPDGSVFLSQCENRTFQMFNTPPTQAQKDPHEPDRDYSPICTFHQPSPILDFIWYPAATPLDPASFCFIASVRECPVKLLDAADGRLRASYRIVDHRERQIAPHSLAFNQTAERLYCGFEDAVEVFDFARPGEGTRLMTTPSKKSKDGLKGIISALAFVPSQGLDMYAAGSLLHNKSNIALFTESHGAEPEMFVGGGPRAGVTQILFNPAKPHIMYAAFRRHTAIYSWDIRSNVDSPVKIYHCKESAKKTNQKIRFDVDLGGRWLSVGDQSGNISMFDLYDGDVDKIPEPYDNSEDVLPTSEFKAHNDAVGSVAFHPLQPTLLSVSGSRHFRLDDENSDLSSSSDESDDEQADSAAPNITRPKIRSQPITLDSSMKIWNFDSSCPPPSPNDAHSGPSPDS</sequence>
<dbReference type="Gene3D" id="2.130.10.10">
    <property type="entry name" value="YVTN repeat-like/Quinoprotein amine dehydrogenase"/>
    <property type="match status" value="1"/>
</dbReference>
<feature type="region of interest" description="Disordered" evidence="1">
    <location>
        <begin position="381"/>
        <end position="447"/>
    </location>
</feature>
<evidence type="ECO:0000313" key="3">
    <source>
        <dbReference type="Proteomes" id="UP000807353"/>
    </source>
</evidence>
<dbReference type="EMBL" id="MU150315">
    <property type="protein sequence ID" value="KAF9459530.1"/>
    <property type="molecule type" value="Genomic_DNA"/>
</dbReference>
<evidence type="ECO:0000313" key="2">
    <source>
        <dbReference type="EMBL" id="KAF9459530.1"/>
    </source>
</evidence>
<dbReference type="OrthoDB" id="239865at2759"/>
<evidence type="ECO:0000256" key="1">
    <source>
        <dbReference type="SAM" id="MobiDB-lite"/>
    </source>
</evidence>
<organism evidence="2 3">
    <name type="scientific">Collybia nuda</name>
    <dbReference type="NCBI Taxonomy" id="64659"/>
    <lineage>
        <taxon>Eukaryota</taxon>
        <taxon>Fungi</taxon>
        <taxon>Dikarya</taxon>
        <taxon>Basidiomycota</taxon>
        <taxon>Agaricomycotina</taxon>
        <taxon>Agaricomycetes</taxon>
        <taxon>Agaricomycetidae</taxon>
        <taxon>Agaricales</taxon>
        <taxon>Tricholomatineae</taxon>
        <taxon>Clitocybaceae</taxon>
        <taxon>Collybia</taxon>
    </lineage>
</organism>
<dbReference type="Proteomes" id="UP000807353">
    <property type="component" value="Unassembled WGS sequence"/>
</dbReference>
<proteinExistence type="predicted"/>
<name>A0A9P5Y1I4_9AGAR</name>
<dbReference type="InterPro" id="IPR015943">
    <property type="entry name" value="WD40/YVTN_repeat-like_dom_sf"/>
</dbReference>
<gene>
    <name evidence="2" type="ORF">BDZ94DRAFT_1324745</name>
</gene>
<reference evidence="2" key="1">
    <citation type="submission" date="2020-11" db="EMBL/GenBank/DDBJ databases">
        <authorList>
            <consortium name="DOE Joint Genome Institute"/>
            <person name="Ahrendt S."/>
            <person name="Riley R."/>
            <person name="Andreopoulos W."/>
            <person name="Labutti K."/>
            <person name="Pangilinan J."/>
            <person name="Ruiz-Duenas F.J."/>
            <person name="Barrasa J.M."/>
            <person name="Sanchez-Garcia M."/>
            <person name="Camarero S."/>
            <person name="Miyauchi S."/>
            <person name="Serrano A."/>
            <person name="Linde D."/>
            <person name="Babiker R."/>
            <person name="Drula E."/>
            <person name="Ayuso-Fernandez I."/>
            <person name="Pacheco R."/>
            <person name="Padilla G."/>
            <person name="Ferreira P."/>
            <person name="Barriuso J."/>
            <person name="Kellner H."/>
            <person name="Castanera R."/>
            <person name="Alfaro M."/>
            <person name="Ramirez L."/>
            <person name="Pisabarro A.G."/>
            <person name="Kuo A."/>
            <person name="Tritt A."/>
            <person name="Lipzen A."/>
            <person name="He G."/>
            <person name="Yan M."/>
            <person name="Ng V."/>
            <person name="Cullen D."/>
            <person name="Martin F."/>
            <person name="Rosso M.-N."/>
            <person name="Henrissat B."/>
            <person name="Hibbett D."/>
            <person name="Martinez A.T."/>
            <person name="Grigoriev I.V."/>
        </authorList>
    </citation>
    <scope>NUCLEOTIDE SEQUENCE</scope>
    <source>
        <strain evidence="2">CBS 247.69</strain>
    </source>
</reference>